<protein>
    <recommendedName>
        <fullName evidence="3">PE family protein</fullName>
    </recommendedName>
</protein>
<dbReference type="AlphaFoldDB" id="A0A7Z1AXU1"/>
<accession>A0A7Z1AXU1</accession>
<gene>
    <name evidence="1" type="ORF">BLA60_20290</name>
</gene>
<sequence>MPKEPTYTGTQQLRIEPSAIPGALAAFREAYDRVTRKVSELGGLPITRWAGDPVSAETAKLFGDRTNGGGADSALECLLGYQRQLENAIDSLERTEQAYLETEGTNTERWGNYA</sequence>
<dbReference type="Proteomes" id="UP000185696">
    <property type="component" value="Unassembled WGS sequence"/>
</dbReference>
<name>A0A7Z1AXU1_9PSEU</name>
<evidence type="ECO:0000313" key="2">
    <source>
        <dbReference type="Proteomes" id="UP000185696"/>
    </source>
</evidence>
<dbReference type="EMBL" id="MSIF01000009">
    <property type="protein sequence ID" value="OLF09569.1"/>
    <property type="molecule type" value="Genomic_DNA"/>
</dbReference>
<comment type="caution">
    <text evidence="1">The sequence shown here is derived from an EMBL/GenBank/DDBJ whole genome shotgun (WGS) entry which is preliminary data.</text>
</comment>
<evidence type="ECO:0008006" key="3">
    <source>
        <dbReference type="Google" id="ProtNLM"/>
    </source>
</evidence>
<keyword evidence="2" id="KW-1185">Reference proteome</keyword>
<organism evidence="1 2">
    <name type="scientific">Actinophytocola xinjiangensis</name>
    <dbReference type="NCBI Taxonomy" id="485602"/>
    <lineage>
        <taxon>Bacteria</taxon>
        <taxon>Bacillati</taxon>
        <taxon>Actinomycetota</taxon>
        <taxon>Actinomycetes</taxon>
        <taxon>Pseudonocardiales</taxon>
        <taxon>Pseudonocardiaceae</taxon>
    </lineage>
</organism>
<evidence type="ECO:0000313" key="1">
    <source>
        <dbReference type="EMBL" id="OLF09569.1"/>
    </source>
</evidence>
<reference evidence="1 2" key="1">
    <citation type="submission" date="2016-12" db="EMBL/GenBank/DDBJ databases">
        <title>The draft genome sequence of Actinophytocola xinjiangensis.</title>
        <authorList>
            <person name="Wang W."/>
            <person name="Yuan L."/>
        </authorList>
    </citation>
    <scope>NUCLEOTIDE SEQUENCE [LARGE SCALE GENOMIC DNA]</scope>
    <source>
        <strain evidence="1 2">CGMCC 4.4663</strain>
    </source>
</reference>
<proteinExistence type="predicted"/>